<evidence type="ECO:0000313" key="11">
    <source>
        <dbReference type="Proteomes" id="UP000518878"/>
    </source>
</evidence>
<keyword evidence="3" id="KW-0328">Glycosyltransferase</keyword>
<feature type="transmembrane region" description="Helical" evidence="8">
    <location>
        <begin position="319"/>
        <end position="335"/>
    </location>
</feature>
<dbReference type="AlphaFoldDB" id="A0A7X5QSV6"/>
<organism evidence="10 11">
    <name type="scientific">Luteibacter yeojuensis</name>
    <dbReference type="NCBI Taxonomy" id="345309"/>
    <lineage>
        <taxon>Bacteria</taxon>
        <taxon>Pseudomonadati</taxon>
        <taxon>Pseudomonadota</taxon>
        <taxon>Gammaproteobacteria</taxon>
        <taxon>Lysobacterales</taxon>
        <taxon>Rhodanobacteraceae</taxon>
        <taxon>Luteibacter</taxon>
    </lineage>
</organism>
<dbReference type="InterPro" id="IPR038731">
    <property type="entry name" value="RgtA/B/C-like"/>
</dbReference>
<feature type="transmembrane region" description="Helical" evidence="8">
    <location>
        <begin position="207"/>
        <end position="227"/>
    </location>
</feature>
<dbReference type="GO" id="GO:0009103">
    <property type="term" value="P:lipopolysaccharide biosynthetic process"/>
    <property type="evidence" value="ECO:0007669"/>
    <property type="project" value="UniProtKB-ARBA"/>
</dbReference>
<evidence type="ECO:0000256" key="1">
    <source>
        <dbReference type="ARBA" id="ARBA00004651"/>
    </source>
</evidence>
<feature type="transmembrane region" description="Helical" evidence="8">
    <location>
        <begin position="347"/>
        <end position="369"/>
    </location>
</feature>
<feature type="transmembrane region" description="Helical" evidence="8">
    <location>
        <begin position="259"/>
        <end position="277"/>
    </location>
</feature>
<keyword evidence="6 8" id="KW-1133">Transmembrane helix</keyword>
<sequence length="529" mass="57265">MKNLHLFLDGLKHRPWAVALLWTIPAAMLPPIPIDETRYLSIAWEMRRTGNAIGLTLNDLPYMDKSPLLFWLVNAAWSLFGVSTLAARLVCVAFAAGAVAATSRIAGVLGHRDPASAGWLMLPFVVFGAFSPVVMFDVPLLCFVALGLLGLVQWLHDRRWPRYAFFLVVVAFGLLAKGPVYLLHMAGPILLMRWWHGRPLGHAGRMTKGLLVGLVIAALPLAVWAAVSASRFHGTSIADTLIHQSVGRVAESFDHRRGWYWYIPLLLPFLLPWSLLLRWRQAAAAFHGVSKNKVARLGVAASLPALAGFSLVSGKQVHYLIPLLPGVALLLSAMHERVPAIFALGRVRLLLLLAAVAWAWLAASAVIGLQGNASWYIAAITSATLLLAGASLTMWKAAPERERLMRASCAALLSLVSIVLLLGTHLKARMDPQRLATVVAALQRDGVAVAVTSGEPGLVNYLARLQKPLPVIGEKAAWIESNPQGYALVHASHGRLHPLVNAALVLTDGWAGLVPAADLEQVQPSRRSP</sequence>
<keyword evidence="11" id="KW-1185">Reference proteome</keyword>
<keyword evidence="2" id="KW-1003">Cell membrane</keyword>
<evidence type="ECO:0000256" key="3">
    <source>
        <dbReference type="ARBA" id="ARBA00022676"/>
    </source>
</evidence>
<feature type="transmembrane region" description="Helical" evidence="8">
    <location>
        <begin position="163"/>
        <end position="186"/>
    </location>
</feature>
<dbReference type="Proteomes" id="UP000518878">
    <property type="component" value="Unassembled WGS sequence"/>
</dbReference>
<dbReference type="EMBL" id="JAAQTL010000001">
    <property type="protein sequence ID" value="NID14667.1"/>
    <property type="molecule type" value="Genomic_DNA"/>
</dbReference>
<proteinExistence type="predicted"/>
<evidence type="ECO:0000256" key="5">
    <source>
        <dbReference type="ARBA" id="ARBA00022692"/>
    </source>
</evidence>
<dbReference type="PANTHER" id="PTHR33908:SF3">
    <property type="entry name" value="UNDECAPRENYL PHOSPHATE-ALPHA-4-AMINO-4-DEOXY-L-ARABINOSE ARABINOSYL TRANSFERASE"/>
    <property type="match status" value="1"/>
</dbReference>
<evidence type="ECO:0000256" key="2">
    <source>
        <dbReference type="ARBA" id="ARBA00022475"/>
    </source>
</evidence>
<dbReference type="InterPro" id="IPR050297">
    <property type="entry name" value="LipidA_mod_glycosyltrf_83"/>
</dbReference>
<accession>A0A7X5QSV6</accession>
<dbReference type="GO" id="GO:0005886">
    <property type="term" value="C:plasma membrane"/>
    <property type="evidence" value="ECO:0007669"/>
    <property type="project" value="UniProtKB-SubCell"/>
</dbReference>
<feature type="transmembrane region" description="Helical" evidence="8">
    <location>
        <begin position="407"/>
        <end position="426"/>
    </location>
</feature>
<feature type="domain" description="Glycosyltransferase RgtA/B/C/D-like" evidence="9">
    <location>
        <begin position="64"/>
        <end position="224"/>
    </location>
</feature>
<comment type="caution">
    <text evidence="10">The sequence shown here is derived from an EMBL/GenBank/DDBJ whole genome shotgun (WGS) entry which is preliminary data.</text>
</comment>
<feature type="transmembrane region" description="Helical" evidence="8">
    <location>
        <begin position="16"/>
        <end position="34"/>
    </location>
</feature>
<evidence type="ECO:0000259" key="9">
    <source>
        <dbReference type="Pfam" id="PF13231"/>
    </source>
</evidence>
<protein>
    <recommendedName>
        <fullName evidence="9">Glycosyltransferase RgtA/B/C/D-like domain-containing protein</fullName>
    </recommendedName>
</protein>
<reference evidence="10 11" key="1">
    <citation type="journal article" date="2006" name="Int. J. Syst. Evol. Microbiol.">
        <title>Dyella yeojuensis sp. nov., isolated from greenhouse soil in Korea.</title>
        <authorList>
            <person name="Kim B.Y."/>
            <person name="Weon H.Y."/>
            <person name="Lee K.H."/>
            <person name="Seok S.J."/>
            <person name="Kwon S.W."/>
            <person name="Go S.J."/>
            <person name="Stackebrandt E."/>
        </authorList>
    </citation>
    <scope>NUCLEOTIDE SEQUENCE [LARGE SCALE GENOMIC DNA]</scope>
    <source>
        <strain evidence="10 11">DSM 17673</strain>
    </source>
</reference>
<dbReference type="GO" id="GO:0016763">
    <property type="term" value="F:pentosyltransferase activity"/>
    <property type="evidence" value="ECO:0007669"/>
    <property type="project" value="TreeGrafter"/>
</dbReference>
<dbReference type="PANTHER" id="PTHR33908">
    <property type="entry name" value="MANNOSYLTRANSFERASE YKCB-RELATED"/>
    <property type="match status" value="1"/>
</dbReference>
<dbReference type="Pfam" id="PF13231">
    <property type="entry name" value="PMT_2"/>
    <property type="match status" value="1"/>
</dbReference>
<evidence type="ECO:0000256" key="6">
    <source>
        <dbReference type="ARBA" id="ARBA00022989"/>
    </source>
</evidence>
<feature type="transmembrane region" description="Helical" evidence="8">
    <location>
        <begin position="122"/>
        <end position="151"/>
    </location>
</feature>
<keyword evidence="4" id="KW-0808">Transferase</keyword>
<evidence type="ECO:0000256" key="7">
    <source>
        <dbReference type="ARBA" id="ARBA00023136"/>
    </source>
</evidence>
<gene>
    <name evidence="10" type="ORF">HBF32_04205</name>
</gene>
<evidence type="ECO:0000256" key="4">
    <source>
        <dbReference type="ARBA" id="ARBA00022679"/>
    </source>
</evidence>
<evidence type="ECO:0000256" key="8">
    <source>
        <dbReference type="SAM" id="Phobius"/>
    </source>
</evidence>
<keyword evidence="7 8" id="KW-0472">Membrane</keyword>
<feature type="transmembrane region" description="Helical" evidence="8">
    <location>
        <begin position="68"/>
        <end position="101"/>
    </location>
</feature>
<dbReference type="GO" id="GO:0010041">
    <property type="term" value="P:response to iron(III) ion"/>
    <property type="evidence" value="ECO:0007669"/>
    <property type="project" value="TreeGrafter"/>
</dbReference>
<feature type="transmembrane region" description="Helical" evidence="8">
    <location>
        <begin position="375"/>
        <end position="395"/>
    </location>
</feature>
<name>A0A7X5QSV6_9GAMM</name>
<evidence type="ECO:0000313" key="10">
    <source>
        <dbReference type="EMBL" id="NID14667.1"/>
    </source>
</evidence>
<keyword evidence="5 8" id="KW-0812">Transmembrane</keyword>
<comment type="subcellular location">
    <subcellularLocation>
        <location evidence="1">Cell membrane</location>
        <topology evidence="1">Multi-pass membrane protein</topology>
    </subcellularLocation>
</comment>